<dbReference type="SMART" id="SM00091">
    <property type="entry name" value="PAS"/>
    <property type="match status" value="12"/>
</dbReference>
<dbReference type="SMART" id="SM00387">
    <property type="entry name" value="HATPase_c"/>
    <property type="match status" value="1"/>
</dbReference>
<dbReference type="SMART" id="SM00388">
    <property type="entry name" value="HisKA"/>
    <property type="match status" value="1"/>
</dbReference>
<dbReference type="SUPFAM" id="SSF47384">
    <property type="entry name" value="Homodimeric domain of signal transducing histidine kinase"/>
    <property type="match status" value="1"/>
</dbReference>
<comment type="catalytic activity">
    <reaction evidence="1">
        <text>ATP + protein L-histidine = ADP + protein N-phospho-L-histidine.</text>
        <dbReference type="EC" id="2.7.13.3"/>
    </reaction>
</comment>
<evidence type="ECO:0000313" key="7">
    <source>
        <dbReference type="EMBL" id="WPB85915.1"/>
    </source>
</evidence>
<dbReference type="EC" id="2.7.13.3" evidence="2"/>
<dbReference type="SUPFAM" id="SSF55785">
    <property type="entry name" value="PYP-like sensor domain (PAS domain)"/>
    <property type="match status" value="11"/>
</dbReference>
<dbReference type="PANTHER" id="PTHR43047">
    <property type="entry name" value="TWO-COMPONENT HISTIDINE PROTEIN KINASE"/>
    <property type="match status" value="1"/>
</dbReference>
<sequence length="1755" mass="190572">MDAAAPRPPEILAALPLAVMGFSGAGGLVFANTAMHALLRVDQAALKPGAALADVLRLLAFRGALGPGDPAERLREVLALDLTLPHRRLLRDVEGRGLEWRIVPLADGGHLLTLADVSEFLQAREVAEREAGALSGVLARLNNGVAQYDAARRLARSNPAYARLLGLPQHALQPGMPLTEIVARQQEAGEFDAARAAAVVADLTTRSVAQPWRHERTRPDGRTVRFENQPMPDGGWLVEIMDITDAHQAAQDVRRRVALQDALMEALPVGVAVYGPDRVLTQVNPAYNRIMAHSPVRLGENLRDILMRRAIAGEFGPCDPEVEVARRLAATSTSHGFERRTPEGIATSHRSVPLPDGGHAMVVADVTALHAAQAEARERAEVLAHMLESTRHGMAMFDGEGTVIAANRLAAHFCGLPPEAFRRGANIRELRALQIQLGVHGDKLSTDRFLAERMNEPLRGPDRYRRTNPDGTVVEIITDQLPEGGYVRSFTDVTAQVQAEAEATSRAASLQAVLDNMRHGIILYDAEGYVRTGNALGARLAGLPPDMLRPGVHFDDLRDVQAERGEHGVGEAGQRWRQNRVREPWKGESTYTRKRPDGTIIEVRTDLIPGGGCVRSFTDITALTEAQAAATQRAAMVQAMLDNMRHGIALFDAQDRLLTFNPLCAALMGLEGWLRPGVEYAELLAHQLEAGEFGEGPAARDRVAAFLVRDKGTPNTIRRRRPTGEELEVTSSPVPQGGFVLTLTDITARVVAEREVERRAEVLAATLNAARQGIILFDAEGRAVAANDIAAQLTTRAGPATLVGLSHSEIVGNQHRFEGASEAEVEQVMRQVATVDRRQHHRYQRRRRDGLVLDISSDPMPEGGYVVCFSDVTELVRAREQAQARAALLSATLNAARQGITLFDRNGIVLAANDIAAQFAGLPDAAALIGRRHADVVAAQRQHEGATPEQQAELARRFAETDRTRPHRYQRRRPDGRVFDLTSDPMREGGYVVCISDVTDLVRAREQAQAQAAALSATLDASRHGITLYGPDHRVIATNRISMAIAGYASPEEMVGQSFAEVMQHQAPLEQLADPEAEAAFLRQAMALDRTKPIRYQRRRASGEVFDVASDPTPEGGFVVSVSDVTPLVDAQEEAQRRAGILQAMLENSRQGIVLYDAQHRLVAANALAGEMMGVPDLLAKPGTTQAEILAAQRARGLYAGEDGGAEQERYFLALDRSRSHRSQRTLPDGRRYDVASDPTPDGGFVISVSDITPLVRAEAAAEQRAGLLRTMLENNTSGVLLYDHERRLRGYNSLAVTLTAMPDLPQCLGMRIEDLLERQQRTGNLGTPEAAERERQQLLALDRSKPSRSQRVTADGRVLNFASDPTPDGGFVVSLTDVTPLARAEAEAKRRAEILGVMLGNIRHGIVLFDKEGRLVASNAKLKEMLGVPEAALTPGAHMHEMVDALLVQGEYGEGEAGRRVAEAIKTRPRFAPIRSLRPRPDGTILEVVSDPTPDGGWVVTYTDVTEDRQIRAELEAAREAAEAASRAKSRFLATMSHELRTPLNAVIGFADVLCSGAAPMQTEEFAKAIREAGQHLLSLIDDILDITRTETSNPPIALEEVELTEVLEGAARMIGPAVAEGGLQLVREIAPGLPRLRGDTRRLRQVLLNLLNNATKFTEAGGTVTLRAFRTTDGLTMEVQDTGIGIEAKDLERVFEPFTQLDSALSRRFPGSGLGLHLCRSLTQAQGGALILESTPGVGTIARVTFPASSLIS</sequence>
<keyword evidence="3" id="KW-0597">Phosphoprotein</keyword>
<evidence type="ECO:0000313" key="8">
    <source>
        <dbReference type="Proteomes" id="UP001305521"/>
    </source>
</evidence>
<dbReference type="InterPro" id="IPR004358">
    <property type="entry name" value="Sig_transdc_His_kin-like_C"/>
</dbReference>
<dbReference type="NCBIfam" id="TIGR00229">
    <property type="entry name" value="sensory_box"/>
    <property type="match status" value="1"/>
</dbReference>
<evidence type="ECO:0000256" key="2">
    <source>
        <dbReference type="ARBA" id="ARBA00012438"/>
    </source>
</evidence>
<dbReference type="Gene3D" id="3.30.450.20">
    <property type="entry name" value="PAS domain"/>
    <property type="match status" value="11"/>
</dbReference>
<dbReference type="PRINTS" id="PR00344">
    <property type="entry name" value="BCTRLSENSOR"/>
</dbReference>
<dbReference type="PROSITE" id="PS50109">
    <property type="entry name" value="HIS_KIN"/>
    <property type="match status" value="1"/>
</dbReference>
<dbReference type="CDD" id="cd16922">
    <property type="entry name" value="HATPase_EvgS-ArcB-TorS-like"/>
    <property type="match status" value="1"/>
</dbReference>
<dbReference type="InterPro" id="IPR003661">
    <property type="entry name" value="HisK_dim/P_dom"/>
</dbReference>
<gene>
    <name evidence="7" type="ORF">R9Z33_03340</name>
</gene>
<dbReference type="InterPro" id="IPR036097">
    <property type="entry name" value="HisK_dim/P_sf"/>
</dbReference>
<accession>A0ABZ0PLE4</accession>
<organism evidence="7 8">
    <name type="scientific">Sediminicoccus rosea</name>
    <dbReference type="NCBI Taxonomy" id="1225128"/>
    <lineage>
        <taxon>Bacteria</taxon>
        <taxon>Pseudomonadati</taxon>
        <taxon>Pseudomonadota</taxon>
        <taxon>Alphaproteobacteria</taxon>
        <taxon>Acetobacterales</taxon>
        <taxon>Roseomonadaceae</taxon>
        <taxon>Sediminicoccus</taxon>
    </lineage>
</organism>
<dbReference type="Pfam" id="PF12860">
    <property type="entry name" value="PAS_7"/>
    <property type="match status" value="12"/>
</dbReference>
<feature type="domain" description="Histidine kinase" evidence="6">
    <location>
        <begin position="1536"/>
        <end position="1752"/>
    </location>
</feature>
<dbReference type="InterPro" id="IPR036890">
    <property type="entry name" value="HATPase_C_sf"/>
</dbReference>
<dbReference type="Pfam" id="PF02518">
    <property type="entry name" value="HATPase_c"/>
    <property type="match status" value="1"/>
</dbReference>
<dbReference type="CDD" id="cd00130">
    <property type="entry name" value="PAS"/>
    <property type="match status" value="1"/>
</dbReference>
<dbReference type="SUPFAM" id="SSF55874">
    <property type="entry name" value="ATPase domain of HSP90 chaperone/DNA topoisomerase II/histidine kinase"/>
    <property type="match status" value="1"/>
</dbReference>
<evidence type="ECO:0000256" key="4">
    <source>
        <dbReference type="ARBA" id="ARBA00022679"/>
    </source>
</evidence>
<reference evidence="7 8" key="1">
    <citation type="submission" date="2023-11" db="EMBL/GenBank/DDBJ databases">
        <title>Arctic aerobic anoxygenic photoheterotroph Sediminicoccus rosea KRV36 adapts its photosynthesis to long days of polar summer.</title>
        <authorList>
            <person name="Tomasch J."/>
            <person name="Kopejtka K."/>
            <person name="Bily T."/>
            <person name="Gardiner A.T."/>
            <person name="Gardian Z."/>
            <person name="Shivaramu S."/>
            <person name="Koblizek M."/>
            <person name="Engelhardt F."/>
            <person name="Kaftan D."/>
        </authorList>
    </citation>
    <scope>NUCLEOTIDE SEQUENCE [LARGE SCALE GENOMIC DNA]</scope>
    <source>
        <strain evidence="7 8">R-30</strain>
    </source>
</reference>
<dbReference type="CDD" id="cd00082">
    <property type="entry name" value="HisKA"/>
    <property type="match status" value="1"/>
</dbReference>
<dbReference type="InterPro" id="IPR035965">
    <property type="entry name" value="PAS-like_dom_sf"/>
</dbReference>
<keyword evidence="8" id="KW-1185">Reference proteome</keyword>
<keyword evidence="4" id="KW-0808">Transferase</keyword>
<dbReference type="Gene3D" id="1.10.287.130">
    <property type="match status" value="1"/>
</dbReference>
<dbReference type="EMBL" id="CP137852">
    <property type="protein sequence ID" value="WPB85915.1"/>
    <property type="molecule type" value="Genomic_DNA"/>
</dbReference>
<dbReference type="InterPro" id="IPR005467">
    <property type="entry name" value="His_kinase_dom"/>
</dbReference>
<protein>
    <recommendedName>
        <fullName evidence="2">histidine kinase</fullName>
        <ecNumber evidence="2">2.7.13.3</ecNumber>
    </recommendedName>
</protein>
<evidence type="ECO:0000256" key="5">
    <source>
        <dbReference type="ARBA" id="ARBA00022777"/>
    </source>
</evidence>
<dbReference type="InterPro" id="IPR000014">
    <property type="entry name" value="PAS"/>
</dbReference>
<evidence type="ECO:0000256" key="3">
    <source>
        <dbReference type="ARBA" id="ARBA00022553"/>
    </source>
</evidence>
<dbReference type="RefSeq" id="WP_318649893.1">
    <property type="nucleotide sequence ID" value="NZ_CP137852.1"/>
</dbReference>
<dbReference type="Proteomes" id="UP001305521">
    <property type="component" value="Chromosome"/>
</dbReference>
<evidence type="ECO:0000256" key="1">
    <source>
        <dbReference type="ARBA" id="ARBA00000085"/>
    </source>
</evidence>
<keyword evidence="5" id="KW-0418">Kinase</keyword>
<dbReference type="Pfam" id="PF00512">
    <property type="entry name" value="HisKA"/>
    <property type="match status" value="1"/>
</dbReference>
<evidence type="ECO:0000259" key="6">
    <source>
        <dbReference type="PROSITE" id="PS50109"/>
    </source>
</evidence>
<dbReference type="InterPro" id="IPR003594">
    <property type="entry name" value="HATPase_dom"/>
</dbReference>
<proteinExistence type="predicted"/>
<dbReference type="Gene3D" id="3.30.565.10">
    <property type="entry name" value="Histidine kinase-like ATPase, C-terminal domain"/>
    <property type="match status" value="1"/>
</dbReference>
<name>A0ABZ0PLE4_9PROT</name>